<evidence type="ECO:0000313" key="1">
    <source>
        <dbReference type="EMBL" id="OMI35399.1"/>
    </source>
</evidence>
<evidence type="ECO:0000313" key="2">
    <source>
        <dbReference type="Proteomes" id="UP000186168"/>
    </source>
</evidence>
<dbReference type="EMBL" id="ASQP01000399">
    <property type="protein sequence ID" value="OMI35399.1"/>
    <property type="molecule type" value="Genomic_DNA"/>
</dbReference>
<dbReference type="AlphaFoldDB" id="A0A1R1SBK5"/>
<comment type="caution">
    <text evidence="1">The sequence shown here is derived from an EMBL/GenBank/DDBJ whole genome shotgun (WGS) entry which is preliminary data.</text>
</comment>
<name>A0A1R1SBK5_9ACTN</name>
<gene>
    <name evidence="1" type="ORF">SPAR_32046</name>
</gene>
<sequence length="128" mass="14685">MRWKRRKKARPGRFPGLELCDLCAATFPEQRAVRGYVADSSSVHPVNDWFDGLRLLTACGPEHLESLRAEYKRRPFVDEELWAAKMTRALTSGPPVLTLEQLACRTGLHVPQIRRAVAWRNARPRYDA</sequence>
<accession>A0A1R1SBK5</accession>
<proteinExistence type="predicted"/>
<dbReference type="Proteomes" id="UP000186168">
    <property type="component" value="Unassembled WGS sequence"/>
</dbReference>
<reference evidence="1 2" key="1">
    <citation type="submission" date="2013-05" db="EMBL/GenBank/DDBJ databases">
        <title>Genome sequence of Streptomyces sparsogenes DSM 40356.</title>
        <authorList>
            <person name="Coyne S."/>
            <person name="Seebeck F.P."/>
        </authorList>
    </citation>
    <scope>NUCLEOTIDE SEQUENCE [LARGE SCALE GENOMIC DNA]</scope>
    <source>
        <strain evidence="1 2">DSM 40356</strain>
    </source>
</reference>
<protein>
    <submittedName>
        <fullName evidence="1">Uncharacterized protein</fullName>
    </submittedName>
</protein>
<dbReference type="RefSeq" id="WP_076971661.1">
    <property type="nucleotide sequence ID" value="NZ_ASQP01000399.1"/>
</dbReference>
<keyword evidence="2" id="KW-1185">Reference proteome</keyword>
<organism evidence="1 2">
    <name type="scientific">Streptomyces sparsogenes DSM 40356</name>
    <dbReference type="NCBI Taxonomy" id="1331668"/>
    <lineage>
        <taxon>Bacteria</taxon>
        <taxon>Bacillati</taxon>
        <taxon>Actinomycetota</taxon>
        <taxon>Actinomycetes</taxon>
        <taxon>Kitasatosporales</taxon>
        <taxon>Streptomycetaceae</taxon>
        <taxon>Streptomyces</taxon>
    </lineage>
</organism>